<proteinExistence type="predicted"/>
<comment type="caution">
    <text evidence="1">The sequence shown here is derived from an EMBL/GenBank/DDBJ whole genome shotgun (WGS) entry which is preliminary data.</text>
</comment>
<gene>
    <name evidence="1" type="ORF">ABIE13_005180</name>
</gene>
<keyword evidence="2" id="KW-1185">Reference proteome</keyword>
<organism evidence="1 2">
    <name type="scientific">Ottowia thiooxydans</name>
    <dbReference type="NCBI Taxonomy" id="219182"/>
    <lineage>
        <taxon>Bacteria</taxon>
        <taxon>Pseudomonadati</taxon>
        <taxon>Pseudomonadota</taxon>
        <taxon>Betaproteobacteria</taxon>
        <taxon>Burkholderiales</taxon>
        <taxon>Comamonadaceae</taxon>
        <taxon>Ottowia</taxon>
    </lineage>
</organism>
<name>A0ABV2QGJ9_9BURK</name>
<protein>
    <submittedName>
        <fullName evidence="1">Uncharacterized protein</fullName>
    </submittedName>
</protein>
<evidence type="ECO:0000313" key="1">
    <source>
        <dbReference type="EMBL" id="MET4580042.1"/>
    </source>
</evidence>
<dbReference type="EMBL" id="JBEPSH010000013">
    <property type="protein sequence ID" value="MET4580042.1"/>
    <property type="molecule type" value="Genomic_DNA"/>
</dbReference>
<sequence length="59" mass="6602">MPHAPRGFFTPLCRWLAKKNETTSISFYFLRCLVAGPLQLPLGKFAAFHAETMCEGVLS</sequence>
<reference evidence="1 2" key="1">
    <citation type="submission" date="2024-06" db="EMBL/GenBank/DDBJ databases">
        <title>Sorghum-associated microbial communities from plants grown in Nebraska, USA.</title>
        <authorList>
            <person name="Schachtman D."/>
        </authorList>
    </citation>
    <scope>NUCLEOTIDE SEQUENCE [LARGE SCALE GENOMIC DNA]</scope>
    <source>
        <strain evidence="1 2">2709</strain>
    </source>
</reference>
<evidence type="ECO:0000313" key="2">
    <source>
        <dbReference type="Proteomes" id="UP001549320"/>
    </source>
</evidence>
<accession>A0ABV2QGJ9</accession>
<dbReference type="Proteomes" id="UP001549320">
    <property type="component" value="Unassembled WGS sequence"/>
</dbReference>